<evidence type="ECO:0000256" key="1">
    <source>
        <dbReference type="SAM" id="Coils"/>
    </source>
</evidence>
<proteinExistence type="predicted"/>
<reference evidence="2" key="1">
    <citation type="submission" date="2023-07" db="EMBL/GenBank/DDBJ databases">
        <title>Genomic Encyclopedia of Type Strains, Phase IV (KMG-IV): sequencing the most valuable type-strain genomes for metagenomic binning, comparative biology and taxonomic classification.</title>
        <authorList>
            <person name="Goeker M."/>
        </authorList>
    </citation>
    <scope>NUCLEOTIDE SEQUENCE</scope>
    <source>
        <strain evidence="2">DSM 24202</strain>
    </source>
</reference>
<dbReference type="AlphaFoldDB" id="A0AAE3VFK9"/>
<name>A0AAE3VFK9_9BACT</name>
<sequence length="263" mass="29195">MKKIAFKHWQFRICAVIVCILFFFLDALAFADGGLATVKTATAGSVSSKEAEQRIVELELELSRVREELSRQRAQYAAFYERSHAVLEQMRELELHSAHLLQRKDGEDTAALANQALSALRELGVRQLEVEQSLRDFERYIETMLNVMQPSDAVRREVSERISALRGVVERSLNPLSIVAGRGGGKSGMTGCGVLAVHDELQLVILDRGFLSGVRTGSEWWQARNGKVTMKLRVVDARPEISAAVLVQGTLAEIAIGSRFLAE</sequence>
<keyword evidence="1" id="KW-0175">Coiled coil</keyword>
<evidence type="ECO:0000313" key="2">
    <source>
        <dbReference type="EMBL" id="MDQ0289657.1"/>
    </source>
</evidence>
<protein>
    <submittedName>
        <fullName evidence="2">Uncharacterized protein</fullName>
    </submittedName>
</protein>
<organism evidence="2 3">
    <name type="scientific">Oligosphaera ethanolica</name>
    <dbReference type="NCBI Taxonomy" id="760260"/>
    <lineage>
        <taxon>Bacteria</taxon>
        <taxon>Pseudomonadati</taxon>
        <taxon>Lentisphaerota</taxon>
        <taxon>Oligosphaeria</taxon>
        <taxon>Oligosphaerales</taxon>
        <taxon>Oligosphaeraceae</taxon>
        <taxon>Oligosphaera</taxon>
    </lineage>
</organism>
<accession>A0AAE3VFK9</accession>
<evidence type="ECO:0000313" key="3">
    <source>
        <dbReference type="Proteomes" id="UP001238163"/>
    </source>
</evidence>
<comment type="caution">
    <text evidence="2">The sequence shown here is derived from an EMBL/GenBank/DDBJ whole genome shotgun (WGS) entry which is preliminary data.</text>
</comment>
<dbReference type="Proteomes" id="UP001238163">
    <property type="component" value="Unassembled WGS sequence"/>
</dbReference>
<dbReference type="RefSeq" id="WP_307261114.1">
    <property type="nucleotide sequence ID" value="NZ_JAUSVL010000001.1"/>
</dbReference>
<keyword evidence="3" id="KW-1185">Reference proteome</keyword>
<gene>
    <name evidence="2" type="ORF">J3R75_001764</name>
</gene>
<feature type="coiled-coil region" evidence="1">
    <location>
        <begin position="48"/>
        <end position="75"/>
    </location>
</feature>
<dbReference type="EMBL" id="JAUSVL010000001">
    <property type="protein sequence ID" value="MDQ0289657.1"/>
    <property type="molecule type" value="Genomic_DNA"/>
</dbReference>